<evidence type="ECO:0000313" key="3">
    <source>
        <dbReference type="Proteomes" id="UP000183200"/>
    </source>
</evidence>
<name>A0A1H0L9D7_9SPHI</name>
<keyword evidence="1" id="KW-1133">Transmembrane helix</keyword>
<keyword evidence="3" id="KW-1185">Reference proteome</keyword>
<keyword evidence="1" id="KW-0812">Transmembrane</keyword>
<accession>A0A1H0L9D7</accession>
<dbReference type="AlphaFoldDB" id="A0A1H0L9D7"/>
<feature type="transmembrane region" description="Helical" evidence="1">
    <location>
        <begin position="62"/>
        <end position="82"/>
    </location>
</feature>
<dbReference type="Proteomes" id="UP000183200">
    <property type="component" value="Unassembled WGS sequence"/>
</dbReference>
<feature type="transmembrane region" description="Helical" evidence="1">
    <location>
        <begin position="88"/>
        <end position="111"/>
    </location>
</feature>
<dbReference type="OrthoDB" id="8775592at2"/>
<keyword evidence="1" id="KW-0472">Membrane</keyword>
<gene>
    <name evidence="2" type="ORF">SAMN05421820_11788</name>
</gene>
<dbReference type="RefSeq" id="WP_074612894.1">
    <property type="nucleotide sequence ID" value="NZ_FNGY01000017.1"/>
</dbReference>
<proteinExistence type="predicted"/>
<dbReference type="EMBL" id="FNGY01000017">
    <property type="protein sequence ID" value="SDO64817.1"/>
    <property type="molecule type" value="Genomic_DNA"/>
</dbReference>
<organism evidence="2 3">
    <name type="scientific">Pedobacter steynii</name>
    <dbReference type="NCBI Taxonomy" id="430522"/>
    <lineage>
        <taxon>Bacteria</taxon>
        <taxon>Pseudomonadati</taxon>
        <taxon>Bacteroidota</taxon>
        <taxon>Sphingobacteriia</taxon>
        <taxon>Sphingobacteriales</taxon>
        <taxon>Sphingobacteriaceae</taxon>
        <taxon>Pedobacter</taxon>
    </lineage>
</organism>
<protein>
    <submittedName>
        <fullName evidence="2">Uncharacterized protein</fullName>
    </submittedName>
</protein>
<sequence length="216" mass="25222">MIFVHGARHYGKVAKLNQQWVETKFYHVYFIPIFPIESTLIISSQSGTQEALTLSTHKKSVIATYCRVFSLILTAWICFQLFGNTNKIDLFFAIEAILVLAACLYFYLFYARSTTEEIEFRNKIGSATGLYVLPAWFNHQQAKDQLYKFEYFYKDNYPDQDWKTDIFRQDINKEQQALLFAIALFNCMTYDIPENEALFARADEQYRPDLPSSAAL</sequence>
<evidence type="ECO:0000313" key="2">
    <source>
        <dbReference type="EMBL" id="SDO64817.1"/>
    </source>
</evidence>
<evidence type="ECO:0000256" key="1">
    <source>
        <dbReference type="SAM" id="Phobius"/>
    </source>
</evidence>
<reference evidence="3" key="1">
    <citation type="submission" date="2016-10" db="EMBL/GenBank/DDBJ databases">
        <authorList>
            <person name="Varghese N."/>
            <person name="Submissions S."/>
        </authorList>
    </citation>
    <scope>NUCLEOTIDE SEQUENCE [LARGE SCALE GENOMIC DNA]</scope>
    <source>
        <strain evidence="3">DSM 19110</strain>
    </source>
</reference>